<dbReference type="AlphaFoldDB" id="A0AB37H5L4"/>
<accession>A0AB37H5L4</accession>
<dbReference type="EMBL" id="CP068073">
    <property type="protein sequence ID" value="QQS83147.1"/>
    <property type="molecule type" value="Genomic_DNA"/>
</dbReference>
<organism evidence="1 2">
    <name type="scientific">Staphylococcus condimenti</name>
    <dbReference type="NCBI Taxonomy" id="70255"/>
    <lineage>
        <taxon>Bacteria</taxon>
        <taxon>Bacillati</taxon>
        <taxon>Bacillota</taxon>
        <taxon>Bacilli</taxon>
        <taxon>Bacillales</taxon>
        <taxon>Staphylococcaceae</taxon>
        <taxon>Staphylococcus</taxon>
    </lineage>
</organism>
<gene>
    <name evidence="1" type="ORF">I6J05_02150</name>
</gene>
<sequence length="59" mass="7098">MAKYEVTNTFKDLQDNNKLYKKGQTFPRPTNKKIEEERILELLSSENRQKKQLIKKVED</sequence>
<evidence type="ECO:0000313" key="2">
    <source>
        <dbReference type="Proteomes" id="UP000595942"/>
    </source>
</evidence>
<evidence type="ECO:0008006" key="3">
    <source>
        <dbReference type="Google" id="ProtNLM"/>
    </source>
</evidence>
<reference evidence="1 2" key="1">
    <citation type="submission" date="2021-01" db="EMBL/GenBank/DDBJ databases">
        <title>FDA dAtabase for Regulatory Grade micrObial Sequences (FDA-ARGOS): Supporting development and validation of Infectious Disease Dx tests.</title>
        <authorList>
            <person name="Sproer C."/>
            <person name="Gronow S."/>
            <person name="Severitt S."/>
            <person name="Schroder I."/>
            <person name="Tallon L."/>
            <person name="Sadzewicz L."/>
            <person name="Zhao X."/>
            <person name="Boylan J."/>
            <person name="Ott S."/>
            <person name="Bowen H."/>
            <person name="Vavikolanu K."/>
            <person name="Mehta A."/>
            <person name="Aluvathingal J."/>
            <person name="Nadendla S."/>
            <person name="Lowell S."/>
            <person name="Myers T."/>
            <person name="Yan Y."/>
            <person name="Sichtig H."/>
        </authorList>
    </citation>
    <scope>NUCLEOTIDE SEQUENCE [LARGE SCALE GENOMIC DNA]</scope>
    <source>
        <strain evidence="1 2">FDAARGOS_1148</strain>
    </source>
</reference>
<dbReference type="RefSeq" id="WP_047133020.1">
    <property type="nucleotide sequence ID" value="NZ_CP015114.1"/>
</dbReference>
<dbReference type="GeneID" id="93726931"/>
<dbReference type="Proteomes" id="UP000595942">
    <property type="component" value="Chromosome"/>
</dbReference>
<proteinExistence type="predicted"/>
<keyword evidence="2" id="KW-1185">Reference proteome</keyword>
<dbReference type="KEGG" id="scv:A4G25_03555"/>
<name>A0AB37H5L4_9STAP</name>
<protein>
    <recommendedName>
        <fullName evidence="3">Phage protein</fullName>
    </recommendedName>
</protein>
<evidence type="ECO:0000313" key="1">
    <source>
        <dbReference type="EMBL" id="QQS83147.1"/>
    </source>
</evidence>